<evidence type="ECO:0000313" key="2">
    <source>
        <dbReference type="Proteomes" id="UP001516023"/>
    </source>
</evidence>
<proteinExistence type="predicted"/>
<name>A0ABD3P6X4_9STRA</name>
<accession>A0ABD3P6X4</accession>
<gene>
    <name evidence="1" type="ORF">HJC23_007648</name>
</gene>
<reference evidence="1 2" key="1">
    <citation type="journal article" date="2020" name="G3 (Bethesda)">
        <title>Improved Reference Genome for Cyclotella cryptica CCMP332, a Model for Cell Wall Morphogenesis, Salinity Adaptation, and Lipid Production in Diatoms (Bacillariophyta).</title>
        <authorList>
            <person name="Roberts W.R."/>
            <person name="Downey K.M."/>
            <person name="Ruck E.C."/>
            <person name="Traller J.C."/>
            <person name="Alverson A.J."/>
        </authorList>
    </citation>
    <scope>NUCLEOTIDE SEQUENCE [LARGE SCALE GENOMIC DNA]</scope>
    <source>
        <strain evidence="1 2">CCMP332</strain>
    </source>
</reference>
<sequence>MKESPQLKHYVERLGLPRACLPTIADIYNQMDARIWVVENSYAMNKKDSHVIKSTANYERIDKKDGVSRWSELLQCIDFHTKMAARCWIPTKYWLVNEPDGNLPKRFGLCWGHPDEVSGELEQALQIINNVKLDAKVNPLGHQLSRIEKYLSKESSRLKEKGEFVGVVVCTQGVPTDDRGNKGHEVVKDFVKSLASLSASPVKIIFRLCTDNDQVVDFYNTLDANEKCACDVLDDFWGEVS</sequence>
<dbReference type="Proteomes" id="UP001516023">
    <property type="component" value="Unassembled WGS sequence"/>
</dbReference>
<comment type="caution">
    <text evidence="1">The sequence shown here is derived from an EMBL/GenBank/DDBJ whole genome shotgun (WGS) entry which is preliminary data.</text>
</comment>
<dbReference type="EMBL" id="JABMIG020000248">
    <property type="protein sequence ID" value="KAL3783910.1"/>
    <property type="molecule type" value="Genomic_DNA"/>
</dbReference>
<protein>
    <submittedName>
        <fullName evidence="1">Uncharacterized protein</fullName>
    </submittedName>
</protein>
<organism evidence="1 2">
    <name type="scientific">Cyclotella cryptica</name>
    <dbReference type="NCBI Taxonomy" id="29204"/>
    <lineage>
        <taxon>Eukaryota</taxon>
        <taxon>Sar</taxon>
        <taxon>Stramenopiles</taxon>
        <taxon>Ochrophyta</taxon>
        <taxon>Bacillariophyta</taxon>
        <taxon>Coscinodiscophyceae</taxon>
        <taxon>Thalassiosirophycidae</taxon>
        <taxon>Stephanodiscales</taxon>
        <taxon>Stephanodiscaceae</taxon>
        <taxon>Cyclotella</taxon>
    </lineage>
</organism>
<keyword evidence="2" id="KW-1185">Reference proteome</keyword>
<dbReference type="AlphaFoldDB" id="A0ABD3P6X4"/>
<evidence type="ECO:0000313" key="1">
    <source>
        <dbReference type="EMBL" id="KAL3783910.1"/>
    </source>
</evidence>